<evidence type="ECO:0000313" key="2">
    <source>
        <dbReference type="Proteomes" id="UP000821845"/>
    </source>
</evidence>
<dbReference type="EMBL" id="CM023483">
    <property type="protein sequence ID" value="KAH6935729.1"/>
    <property type="molecule type" value="Genomic_DNA"/>
</dbReference>
<reference evidence="1" key="1">
    <citation type="submission" date="2020-05" db="EMBL/GenBank/DDBJ databases">
        <title>Large-scale comparative analyses of tick genomes elucidate their genetic diversity and vector capacities.</title>
        <authorList>
            <person name="Jia N."/>
            <person name="Wang J."/>
            <person name="Shi W."/>
            <person name="Du L."/>
            <person name="Sun Y."/>
            <person name="Zhan W."/>
            <person name="Jiang J."/>
            <person name="Wang Q."/>
            <person name="Zhang B."/>
            <person name="Ji P."/>
            <person name="Sakyi L.B."/>
            <person name="Cui X."/>
            <person name="Yuan T."/>
            <person name="Jiang B."/>
            <person name="Yang W."/>
            <person name="Lam T.T.-Y."/>
            <person name="Chang Q."/>
            <person name="Ding S."/>
            <person name="Wang X."/>
            <person name="Zhu J."/>
            <person name="Ruan X."/>
            <person name="Zhao L."/>
            <person name="Wei J."/>
            <person name="Que T."/>
            <person name="Du C."/>
            <person name="Cheng J."/>
            <person name="Dai P."/>
            <person name="Han X."/>
            <person name="Huang E."/>
            <person name="Gao Y."/>
            <person name="Liu J."/>
            <person name="Shao H."/>
            <person name="Ye R."/>
            <person name="Li L."/>
            <person name="Wei W."/>
            <person name="Wang X."/>
            <person name="Wang C."/>
            <person name="Yang T."/>
            <person name="Huo Q."/>
            <person name="Li W."/>
            <person name="Guo W."/>
            <person name="Chen H."/>
            <person name="Zhou L."/>
            <person name="Ni X."/>
            <person name="Tian J."/>
            <person name="Zhou Y."/>
            <person name="Sheng Y."/>
            <person name="Liu T."/>
            <person name="Pan Y."/>
            <person name="Xia L."/>
            <person name="Li J."/>
            <person name="Zhao F."/>
            <person name="Cao W."/>
        </authorList>
    </citation>
    <scope>NUCLEOTIDE SEQUENCE</scope>
    <source>
        <strain evidence="1">Hyas-2018</strain>
    </source>
</reference>
<sequence length="136" mass="14818">MSSAMQDFYRIAKFPGVSGCIDCTHVPTKSPGGVYTEVYRNRKGYFSINVQAITAPDLRFYDLLASWPGSAHDSRIFDSSRARVLYETGVVAGTLLGDMGYACRSYLMTPLEDPPRVFTHLRAVAVSVGSAQGLVA</sequence>
<name>A0ACB7SP94_HYAAI</name>
<accession>A0ACB7SP94</accession>
<evidence type="ECO:0000313" key="1">
    <source>
        <dbReference type="EMBL" id="KAH6935729.1"/>
    </source>
</evidence>
<protein>
    <submittedName>
        <fullName evidence="1">Uncharacterized protein</fullName>
    </submittedName>
</protein>
<organism evidence="1 2">
    <name type="scientific">Hyalomma asiaticum</name>
    <name type="common">Tick</name>
    <dbReference type="NCBI Taxonomy" id="266040"/>
    <lineage>
        <taxon>Eukaryota</taxon>
        <taxon>Metazoa</taxon>
        <taxon>Ecdysozoa</taxon>
        <taxon>Arthropoda</taxon>
        <taxon>Chelicerata</taxon>
        <taxon>Arachnida</taxon>
        <taxon>Acari</taxon>
        <taxon>Parasitiformes</taxon>
        <taxon>Ixodida</taxon>
        <taxon>Ixodoidea</taxon>
        <taxon>Ixodidae</taxon>
        <taxon>Hyalomminae</taxon>
        <taxon>Hyalomma</taxon>
    </lineage>
</organism>
<keyword evidence="2" id="KW-1185">Reference proteome</keyword>
<gene>
    <name evidence="1" type="ORF">HPB50_008670</name>
</gene>
<proteinExistence type="predicted"/>
<comment type="caution">
    <text evidence="1">The sequence shown here is derived from an EMBL/GenBank/DDBJ whole genome shotgun (WGS) entry which is preliminary data.</text>
</comment>
<dbReference type="Proteomes" id="UP000821845">
    <property type="component" value="Chromosome 3"/>
</dbReference>